<keyword evidence="1" id="KW-0175">Coiled coil</keyword>
<dbReference type="EMBL" id="ML119658">
    <property type="protein sequence ID" value="RPA84580.1"/>
    <property type="molecule type" value="Genomic_DNA"/>
</dbReference>
<evidence type="ECO:0000256" key="1">
    <source>
        <dbReference type="SAM" id="Coils"/>
    </source>
</evidence>
<evidence type="ECO:0000313" key="5">
    <source>
        <dbReference type="Proteomes" id="UP000275078"/>
    </source>
</evidence>
<keyword evidence="5" id="KW-1185">Reference proteome</keyword>
<dbReference type="PANTHER" id="PTHR35186">
    <property type="entry name" value="ANK_REP_REGION DOMAIN-CONTAINING PROTEIN"/>
    <property type="match status" value="1"/>
</dbReference>
<sequence length="598" mass="68284">MEAVSLVLSVFPLLITTVEHWESCMDSTKRFFRWKNELQNTSIELSVQELKFRMNLQSLLAPIVPKADIMEMIDNPKSDLWKPDGETGIALARKLGDASSHYQRIVRNCERILRELAEAFDCVLKNDTWRYDVSKDVLLENLRKHGTTKNIATSVKFLYRKKSILQLIQELDKNNQRLTELEDKADKIGTAIATSKTKLKPFLRHFTSVRQTALTLHKTLAKHITCSSHVGHSIKLELADPNVEYLSRKRPIDETRSMQFKLLFVAHNHKSEDQIRLFQLELTKEAHVSVEGDEDQGQVDRLSVDMVAESKGKTAKLRFSVPLKPDNVYAATTPRPGTLAEVRSLCDSAIQLGNGDFCLDLRVLRSKLLHNIDHREGSTVAHFDRVVSLYELIRMHHNQNFPFHPRTRRAISLKIAASLLRFHTSPWINEAFWSSKEVFVAIRKDGYLSDPYLSTSFLDEPRAGCDSNGGTPWNDPNSRGRTRHKNPALLALGVLLLELELGKPIEALVPDLEDGADKSESRTALFIAANKVLETREYQETVSDNHLLATESCINCAFTMRYRRFSDEKFREAFCEEVILPILRDYCHENSVASFEDI</sequence>
<evidence type="ECO:0000313" key="4">
    <source>
        <dbReference type="EMBL" id="RPA84580.1"/>
    </source>
</evidence>
<gene>
    <name evidence="4" type="ORF">BJ508DRAFT_323489</name>
</gene>
<feature type="chain" id="PRO_5018126043" description="DUF7580 domain-containing protein" evidence="2">
    <location>
        <begin position="21"/>
        <end position="598"/>
    </location>
</feature>
<reference evidence="4 5" key="1">
    <citation type="journal article" date="2018" name="Nat. Ecol. Evol.">
        <title>Pezizomycetes genomes reveal the molecular basis of ectomycorrhizal truffle lifestyle.</title>
        <authorList>
            <person name="Murat C."/>
            <person name="Payen T."/>
            <person name="Noel B."/>
            <person name="Kuo A."/>
            <person name="Morin E."/>
            <person name="Chen J."/>
            <person name="Kohler A."/>
            <person name="Krizsan K."/>
            <person name="Balestrini R."/>
            <person name="Da Silva C."/>
            <person name="Montanini B."/>
            <person name="Hainaut M."/>
            <person name="Levati E."/>
            <person name="Barry K.W."/>
            <person name="Belfiori B."/>
            <person name="Cichocki N."/>
            <person name="Clum A."/>
            <person name="Dockter R.B."/>
            <person name="Fauchery L."/>
            <person name="Guy J."/>
            <person name="Iotti M."/>
            <person name="Le Tacon F."/>
            <person name="Lindquist E.A."/>
            <person name="Lipzen A."/>
            <person name="Malagnac F."/>
            <person name="Mello A."/>
            <person name="Molinier V."/>
            <person name="Miyauchi S."/>
            <person name="Poulain J."/>
            <person name="Riccioni C."/>
            <person name="Rubini A."/>
            <person name="Sitrit Y."/>
            <person name="Splivallo R."/>
            <person name="Traeger S."/>
            <person name="Wang M."/>
            <person name="Zifcakova L."/>
            <person name="Wipf D."/>
            <person name="Zambonelli A."/>
            <person name="Paolocci F."/>
            <person name="Nowrousian M."/>
            <person name="Ottonello S."/>
            <person name="Baldrian P."/>
            <person name="Spatafora J.W."/>
            <person name="Henrissat B."/>
            <person name="Nagy L.G."/>
            <person name="Aury J.M."/>
            <person name="Wincker P."/>
            <person name="Grigoriev I.V."/>
            <person name="Bonfante P."/>
            <person name="Martin F.M."/>
        </authorList>
    </citation>
    <scope>NUCLEOTIDE SEQUENCE [LARGE SCALE GENOMIC DNA]</scope>
    <source>
        <strain evidence="4 5">RN42</strain>
    </source>
</reference>
<feature type="signal peptide" evidence="2">
    <location>
        <begin position="1"/>
        <end position="20"/>
    </location>
</feature>
<dbReference type="STRING" id="1160509.A0A3N4IKC3"/>
<proteinExistence type="predicted"/>
<evidence type="ECO:0000256" key="2">
    <source>
        <dbReference type="SAM" id="SignalP"/>
    </source>
</evidence>
<organism evidence="4 5">
    <name type="scientific">Ascobolus immersus RN42</name>
    <dbReference type="NCBI Taxonomy" id="1160509"/>
    <lineage>
        <taxon>Eukaryota</taxon>
        <taxon>Fungi</taxon>
        <taxon>Dikarya</taxon>
        <taxon>Ascomycota</taxon>
        <taxon>Pezizomycotina</taxon>
        <taxon>Pezizomycetes</taxon>
        <taxon>Pezizales</taxon>
        <taxon>Ascobolaceae</taxon>
        <taxon>Ascobolus</taxon>
    </lineage>
</organism>
<protein>
    <recommendedName>
        <fullName evidence="3">DUF7580 domain-containing protein</fullName>
    </recommendedName>
</protein>
<dbReference type="AlphaFoldDB" id="A0A3N4IKC3"/>
<dbReference type="Pfam" id="PF24476">
    <property type="entry name" value="DUF7580"/>
    <property type="match status" value="1"/>
</dbReference>
<evidence type="ECO:0000259" key="3">
    <source>
        <dbReference type="Pfam" id="PF24476"/>
    </source>
</evidence>
<dbReference type="Proteomes" id="UP000275078">
    <property type="component" value="Unassembled WGS sequence"/>
</dbReference>
<feature type="domain" description="DUF7580" evidence="3">
    <location>
        <begin position="207"/>
        <end position="583"/>
    </location>
</feature>
<accession>A0A3N4IKC3</accession>
<dbReference type="OrthoDB" id="3565018at2759"/>
<dbReference type="PANTHER" id="PTHR35186:SF4">
    <property type="entry name" value="PRION-INHIBITION AND PROPAGATION HELO DOMAIN-CONTAINING PROTEIN"/>
    <property type="match status" value="1"/>
</dbReference>
<dbReference type="InterPro" id="IPR056002">
    <property type="entry name" value="DUF7580"/>
</dbReference>
<feature type="coiled-coil region" evidence="1">
    <location>
        <begin position="161"/>
        <end position="188"/>
    </location>
</feature>
<name>A0A3N4IKC3_ASCIM</name>
<keyword evidence="2" id="KW-0732">Signal</keyword>